<proteinExistence type="predicted"/>
<gene>
    <name evidence="2" type="ORF">G01um101477_391</name>
</gene>
<dbReference type="AlphaFoldDB" id="A0A554JB99"/>
<accession>A0A554JB99</accession>
<evidence type="ECO:0000313" key="2">
    <source>
        <dbReference type="EMBL" id="TSC65647.1"/>
    </source>
</evidence>
<reference evidence="2 3" key="1">
    <citation type="submission" date="2017-07" db="EMBL/GenBank/DDBJ databases">
        <title>Mechanisms for carbon and nitrogen cycling indicate functional differentiation within the Candidate Phyla Radiation.</title>
        <authorList>
            <person name="Danczak R.E."/>
            <person name="Johnston M.D."/>
            <person name="Kenah C."/>
            <person name="Slattery M."/>
            <person name="Wrighton K.C."/>
            <person name="Wilkins M.J."/>
        </authorList>
    </citation>
    <scope>NUCLEOTIDE SEQUENCE [LARGE SCALE GENOMIC DNA]</scope>
    <source>
        <strain evidence="2">Gr01-1014_77</strain>
    </source>
</reference>
<organism evidence="2 3">
    <name type="scientific">Candidatus Doudnabacteria bacterium Gr01-1014_77</name>
    <dbReference type="NCBI Taxonomy" id="2017133"/>
    <lineage>
        <taxon>Bacteria</taxon>
        <taxon>Candidatus Doudnaibacteriota</taxon>
    </lineage>
</organism>
<evidence type="ECO:0000313" key="3">
    <source>
        <dbReference type="Proteomes" id="UP000319613"/>
    </source>
</evidence>
<feature type="region of interest" description="Disordered" evidence="1">
    <location>
        <begin position="566"/>
        <end position="624"/>
    </location>
</feature>
<name>A0A554JB99_9BACT</name>
<dbReference type="EMBL" id="VMFF01000035">
    <property type="protein sequence ID" value="TSC65647.1"/>
    <property type="molecule type" value="Genomic_DNA"/>
</dbReference>
<feature type="compositionally biased region" description="Polar residues" evidence="1">
    <location>
        <begin position="648"/>
        <end position="663"/>
    </location>
</feature>
<feature type="region of interest" description="Disordered" evidence="1">
    <location>
        <begin position="458"/>
        <end position="483"/>
    </location>
</feature>
<sequence>MSSETKAVQEQQPGCQDWCIIAKQGLCNEGEGHNNVLETYNRLIEQGIDPEDAQDLTDAFQRGEKTAEEIFGSQETDSVKNGTHEGLVKPKDRTPEEEAQIAQNIAAQREALSTTHSFSREYSTLRLFKNTNGEIDIKVEGGSGRLESFKDGEATAPGSISRDEYKQYIEQVYTQGYVQIPCHNENGDMIYVTELCLDKDGNVTQTEHKHKEFETLTAVIDPEQEIPSEKVDDESHEIATVDNSFVYTKIEPKPIVETLQTPAAEKISKETGITLEIRDTATIETRTTKPEMRTLSFFQQGLKIVKAETTQQVTPSTEGANTEVPADVSKSTSVASKEKAKSAITIAEAIPEIQDHSVVTEEIRDVQTIITNIKEVSADRITKDEAVTHLDKTPKAPKQEKQHQDISVDKLEGIQITRIAVDNSITSPVYTRERTQPITEVSPNTATSLPPKIVEKITSSPAPVLKTENSPETPDEPTPDAPDIEITEKGEIVVKLKPLETIKAIQTDNSKPEAAVELTQTEPQAINTETTPAIVKPPIIKQDANVKTTVISEKPAKLDIAQTAEKPFSSASVEQATTLERKVTTETSETETIQTSKREKSPVIKPAEKQDSKQNFTRQREQLAQKAQAAITEIRRIQELRRAHEKLSGNNSIRYSPPQNDSTGLPAALIQELEKMAA</sequence>
<dbReference type="Proteomes" id="UP000319613">
    <property type="component" value="Unassembled WGS sequence"/>
</dbReference>
<feature type="region of interest" description="Disordered" evidence="1">
    <location>
        <begin position="642"/>
        <end position="667"/>
    </location>
</feature>
<feature type="compositionally biased region" description="Acidic residues" evidence="1">
    <location>
        <begin position="473"/>
        <end position="483"/>
    </location>
</feature>
<protein>
    <submittedName>
        <fullName evidence="2">Uncharacterized protein</fullName>
    </submittedName>
</protein>
<evidence type="ECO:0000256" key="1">
    <source>
        <dbReference type="SAM" id="MobiDB-lite"/>
    </source>
</evidence>
<feature type="compositionally biased region" description="Basic and acidic residues" evidence="1">
    <location>
        <begin position="596"/>
        <end position="623"/>
    </location>
</feature>
<comment type="caution">
    <text evidence="2">The sequence shown here is derived from an EMBL/GenBank/DDBJ whole genome shotgun (WGS) entry which is preliminary data.</text>
</comment>
<feature type="compositionally biased region" description="Polar residues" evidence="1">
    <location>
        <begin position="569"/>
        <end position="578"/>
    </location>
</feature>